<name>G0TZV0_TRYVY</name>
<dbReference type="VEuPathDB" id="TriTrypDB:TvY486_0807350"/>
<feature type="region of interest" description="Disordered" evidence="1">
    <location>
        <begin position="526"/>
        <end position="552"/>
    </location>
</feature>
<dbReference type="EMBL" id="HE573024">
    <property type="protein sequence ID" value="CCC50128.1"/>
    <property type="molecule type" value="Genomic_DNA"/>
</dbReference>
<dbReference type="AlphaFoldDB" id="G0TZV0"/>
<dbReference type="Gene3D" id="3.30.40.10">
    <property type="entry name" value="Zinc/RING finger domain, C3HC4 (zinc finger)"/>
    <property type="match status" value="1"/>
</dbReference>
<feature type="compositionally biased region" description="Polar residues" evidence="1">
    <location>
        <begin position="472"/>
        <end position="482"/>
    </location>
</feature>
<gene>
    <name evidence="2" type="ORF">TVY486_0807350</name>
</gene>
<evidence type="ECO:0000313" key="2">
    <source>
        <dbReference type="EMBL" id="CCC50128.1"/>
    </source>
</evidence>
<accession>G0TZV0</accession>
<reference evidence="2" key="1">
    <citation type="journal article" date="2012" name="Proc. Natl. Acad. Sci. U.S.A.">
        <title>Antigenic diversity is generated by distinct evolutionary mechanisms in African trypanosome species.</title>
        <authorList>
            <person name="Jackson A.P."/>
            <person name="Berry A."/>
            <person name="Aslett M."/>
            <person name="Allison H.C."/>
            <person name="Burton P."/>
            <person name="Vavrova-Anderson J."/>
            <person name="Brown R."/>
            <person name="Browne H."/>
            <person name="Corton N."/>
            <person name="Hauser H."/>
            <person name="Gamble J."/>
            <person name="Gilderthorp R."/>
            <person name="Marcello L."/>
            <person name="McQuillan J."/>
            <person name="Otto T.D."/>
            <person name="Quail M.A."/>
            <person name="Sanders M.J."/>
            <person name="van Tonder A."/>
            <person name="Ginger M.L."/>
            <person name="Field M.C."/>
            <person name="Barry J.D."/>
            <person name="Hertz-Fowler C."/>
            <person name="Berriman M."/>
        </authorList>
    </citation>
    <scope>NUCLEOTIDE SEQUENCE</scope>
    <source>
        <strain evidence="2">Y486</strain>
    </source>
</reference>
<evidence type="ECO:0000256" key="1">
    <source>
        <dbReference type="SAM" id="MobiDB-lite"/>
    </source>
</evidence>
<proteinExistence type="predicted"/>
<organism evidence="2">
    <name type="scientific">Trypanosoma vivax (strain Y486)</name>
    <dbReference type="NCBI Taxonomy" id="1055687"/>
    <lineage>
        <taxon>Eukaryota</taxon>
        <taxon>Discoba</taxon>
        <taxon>Euglenozoa</taxon>
        <taxon>Kinetoplastea</taxon>
        <taxon>Metakinetoplastina</taxon>
        <taxon>Trypanosomatida</taxon>
        <taxon>Trypanosomatidae</taxon>
        <taxon>Trypanosoma</taxon>
        <taxon>Duttonella</taxon>
    </lineage>
</organism>
<dbReference type="InterPro" id="IPR013083">
    <property type="entry name" value="Znf_RING/FYVE/PHD"/>
</dbReference>
<feature type="region of interest" description="Disordered" evidence="1">
    <location>
        <begin position="80"/>
        <end position="100"/>
    </location>
</feature>
<feature type="compositionally biased region" description="Polar residues" evidence="1">
    <location>
        <begin position="424"/>
        <end position="451"/>
    </location>
</feature>
<feature type="region of interest" description="Disordered" evidence="1">
    <location>
        <begin position="285"/>
        <end position="316"/>
    </location>
</feature>
<feature type="region of interest" description="Disordered" evidence="1">
    <location>
        <begin position="375"/>
        <end position="482"/>
    </location>
</feature>
<protein>
    <submittedName>
        <fullName evidence="2">Uncharacterized protein</fullName>
    </submittedName>
</protein>
<sequence>MAQMFSLLQSQVLQGLVIPIHLFVQERGSIHTPRTQKQVEVSLRVVSQDVLSIAFQTFFTLRASSREDCAEQMADSNSLANRTEGTFLPGRGPTVSQKPALPSTLRKCPYCRRHGTAMHIQNCGQQLVNCPKCGMELEMAKLAAHEAYTCKERAEREPCVGCGEIVLFTEYQKHLIASCGGSSFNCSGCGETFLSPHEYNCHISSSKSSCFRPFVSSAEPKPSSSEKVNVLRNHADWDPKKVSVRKVLLPDDQHSPVVDQLVVKPRSDPRERVVCITEQDCRSRPVMTTEEARGQSPNRHPSRFMKRATSSSPERAGLMVREKDSFEFSGKFDVPQRRTVPRPMEAFRPIRTSVTVNATSFVKYSREFMRDLKKRREGMSESQQRQGRIALPQSPQFATNELRKKRVEMRQSRSRSVNMCPGRDNQQNLVVPSGDNVTRNSAAGTEHQQIQQRHEDPNRVSLNGSLGHDESLNVSGSPSAMSSANKVSLAAGNCSQLSSDHLATGVRAGVSGIERAWKGPEMGVRAAARPSLTTSQARSRSLPGPSLGRSRGLLPYEGIKEERRLLHQSAASPCQSFTSHV</sequence>